<dbReference type="InterPro" id="IPR008927">
    <property type="entry name" value="6-PGluconate_DH-like_C_sf"/>
</dbReference>
<keyword evidence="9" id="KW-1185">Reference proteome</keyword>
<dbReference type="Pfam" id="PF02737">
    <property type="entry name" value="3HCDH_N"/>
    <property type="match status" value="1"/>
</dbReference>
<comment type="caution">
    <text evidence="8">The sequence shown here is derived from an EMBL/GenBank/DDBJ whole genome shotgun (WGS) entry which is preliminary data.</text>
</comment>
<evidence type="ECO:0000259" key="7">
    <source>
        <dbReference type="Pfam" id="PF02737"/>
    </source>
</evidence>
<evidence type="ECO:0000256" key="3">
    <source>
        <dbReference type="ARBA" id="ARBA00023002"/>
    </source>
</evidence>
<feature type="domain" description="3-hydroxyacyl-CoA dehydrogenase C-terminal" evidence="6">
    <location>
        <begin position="186"/>
        <end position="282"/>
    </location>
</feature>
<dbReference type="RefSeq" id="WP_227017972.1">
    <property type="nucleotide sequence ID" value="NZ_JAGSND010000004.1"/>
</dbReference>
<evidence type="ECO:0000256" key="4">
    <source>
        <dbReference type="ARBA" id="ARBA00067747"/>
    </source>
</evidence>
<dbReference type="InterPro" id="IPR036291">
    <property type="entry name" value="NAD(P)-bd_dom_sf"/>
</dbReference>
<evidence type="ECO:0000313" key="8">
    <source>
        <dbReference type="EMBL" id="MBR0597845.1"/>
    </source>
</evidence>
<name>A0A8J7W2T1_9FIRM</name>
<evidence type="ECO:0000256" key="1">
    <source>
        <dbReference type="ARBA" id="ARBA00005086"/>
    </source>
</evidence>
<feature type="site" description="Important for catalytic activity" evidence="5">
    <location>
        <position position="140"/>
    </location>
</feature>
<feature type="domain" description="3-hydroxyacyl-CoA dehydrogenase NAD binding" evidence="7">
    <location>
        <begin position="6"/>
        <end position="182"/>
    </location>
</feature>
<dbReference type="PIRSF" id="PIRSF000105">
    <property type="entry name" value="HCDH"/>
    <property type="match status" value="1"/>
</dbReference>
<dbReference type="GO" id="GO:0008691">
    <property type="term" value="F:3-hydroxybutyryl-CoA dehydrogenase activity"/>
    <property type="evidence" value="ECO:0007669"/>
    <property type="project" value="TreeGrafter"/>
</dbReference>
<dbReference type="EMBL" id="JAGSND010000004">
    <property type="protein sequence ID" value="MBR0597845.1"/>
    <property type="molecule type" value="Genomic_DNA"/>
</dbReference>
<dbReference type="InterPro" id="IPR013328">
    <property type="entry name" value="6PGD_dom2"/>
</dbReference>
<dbReference type="SUPFAM" id="SSF48179">
    <property type="entry name" value="6-phosphogluconate dehydrogenase C-terminal domain-like"/>
    <property type="match status" value="1"/>
</dbReference>
<organism evidence="8 9">
    <name type="scientific">Sinanaerobacter chloroacetimidivorans</name>
    <dbReference type="NCBI Taxonomy" id="2818044"/>
    <lineage>
        <taxon>Bacteria</taxon>
        <taxon>Bacillati</taxon>
        <taxon>Bacillota</taxon>
        <taxon>Clostridia</taxon>
        <taxon>Peptostreptococcales</taxon>
        <taxon>Anaerovoracaceae</taxon>
        <taxon>Sinanaerobacter</taxon>
    </lineage>
</organism>
<accession>A0A8J7W2T1</accession>
<dbReference type="Gene3D" id="3.40.50.720">
    <property type="entry name" value="NAD(P)-binding Rossmann-like Domain"/>
    <property type="match status" value="1"/>
</dbReference>
<evidence type="ECO:0000256" key="2">
    <source>
        <dbReference type="ARBA" id="ARBA00009463"/>
    </source>
</evidence>
<evidence type="ECO:0000313" key="9">
    <source>
        <dbReference type="Proteomes" id="UP000675664"/>
    </source>
</evidence>
<reference evidence="8" key="1">
    <citation type="submission" date="2021-04" db="EMBL/GenBank/DDBJ databases">
        <title>Sinoanaerobacter chloroacetimidivorans sp. nov., an obligate anaerobic bacterium isolated from anaerobic sludge.</title>
        <authorList>
            <person name="Bao Y."/>
        </authorList>
    </citation>
    <scope>NUCLEOTIDE SEQUENCE</scope>
    <source>
        <strain evidence="8">BAD-6</strain>
    </source>
</reference>
<dbReference type="FunFam" id="3.40.50.720:FF:000009">
    <property type="entry name" value="Fatty oxidation complex, alpha subunit"/>
    <property type="match status" value="1"/>
</dbReference>
<dbReference type="InterPro" id="IPR022694">
    <property type="entry name" value="3-OHacyl-CoA_DH"/>
</dbReference>
<dbReference type="SUPFAM" id="SSF51735">
    <property type="entry name" value="NAD(P)-binding Rossmann-fold domains"/>
    <property type="match status" value="1"/>
</dbReference>
<dbReference type="PANTHER" id="PTHR48075">
    <property type="entry name" value="3-HYDROXYACYL-COA DEHYDROGENASE FAMILY PROTEIN"/>
    <property type="match status" value="1"/>
</dbReference>
<dbReference type="InterPro" id="IPR006176">
    <property type="entry name" value="3-OHacyl-CoA_DH_NAD-bd"/>
</dbReference>
<proteinExistence type="inferred from homology"/>
<dbReference type="Proteomes" id="UP000675664">
    <property type="component" value="Unassembled WGS sequence"/>
</dbReference>
<evidence type="ECO:0000256" key="5">
    <source>
        <dbReference type="PIRSR" id="PIRSR000105-1"/>
    </source>
</evidence>
<dbReference type="GO" id="GO:0006635">
    <property type="term" value="P:fatty acid beta-oxidation"/>
    <property type="evidence" value="ECO:0007669"/>
    <property type="project" value="TreeGrafter"/>
</dbReference>
<sequence>MQFNEVFVAGSGFMGAGIAQTCAMSGLKVVLYDINEAIVISSREKINTMIQKLVSKGKMTPEEGAAAIGRISVTTDMSDAKNTDIAIEAAPERLDIKKDIFAKLDRFCKPDAILATNTSSLPITAMAGVTRRPDKVIGTHFFSPVPLMKLCEIVVGYTTSEETYENTVAFAKQIKKETIRAYDKGGFVVDRMLNLFLNEAANLLEEGVGTVEDIDNGCKWGLNHPMGPLELMDLVGCEITLAVMETLYDEYKDPRYRPSTLLKTMVRAGHCGRKTGIGFYDYREGTQKPIKR</sequence>
<keyword evidence="3" id="KW-0560">Oxidoreductase</keyword>
<dbReference type="Gene3D" id="1.10.1040.10">
    <property type="entry name" value="N-(1-d-carboxylethyl)-l-norvaline Dehydrogenase, domain 2"/>
    <property type="match status" value="1"/>
</dbReference>
<evidence type="ECO:0000259" key="6">
    <source>
        <dbReference type="Pfam" id="PF00725"/>
    </source>
</evidence>
<dbReference type="InterPro" id="IPR006108">
    <property type="entry name" value="3HC_DH_C"/>
</dbReference>
<gene>
    <name evidence="8" type="ORF">KCX82_08175</name>
</gene>
<comment type="similarity">
    <text evidence="2">Belongs to the 3-hydroxyacyl-CoA dehydrogenase family.</text>
</comment>
<dbReference type="PANTHER" id="PTHR48075:SF5">
    <property type="entry name" value="3-HYDROXYBUTYRYL-COA DEHYDROGENASE"/>
    <property type="match status" value="1"/>
</dbReference>
<comment type="pathway">
    <text evidence="1">Lipid metabolism; butanoate metabolism.</text>
</comment>
<dbReference type="Pfam" id="PF00725">
    <property type="entry name" value="3HCDH"/>
    <property type="match status" value="1"/>
</dbReference>
<dbReference type="AlphaFoldDB" id="A0A8J7W2T1"/>
<reference evidence="8" key="2">
    <citation type="submission" date="2021-04" db="EMBL/GenBank/DDBJ databases">
        <authorList>
            <person name="Liu J."/>
        </authorList>
    </citation>
    <scope>NUCLEOTIDE SEQUENCE</scope>
    <source>
        <strain evidence="8">BAD-6</strain>
    </source>
</reference>
<protein>
    <recommendedName>
        <fullName evidence="4">3-hydroxybutyryl-CoA dehydrogenase</fullName>
    </recommendedName>
</protein>
<dbReference type="GO" id="GO:0070403">
    <property type="term" value="F:NAD+ binding"/>
    <property type="evidence" value="ECO:0007669"/>
    <property type="project" value="InterPro"/>
</dbReference>